<feature type="transmembrane region" description="Helical" evidence="1">
    <location>
        <begin position="70"/>
        <end position="88"/>
    </location>
</feature>
<keyword evidence="5" id="KW-1185">Reference proteome</keyword>
<dbReference type="STRING" id="1177179.A11A3_01575"/>
<organism evidence="4 5">
    <name type="scientific">Alcanivorax hongdengensis A-11-3</name>
    <dbReference type="NCBI Taxonomy" id="1177179"/>
    <lineage>
        <taxon>Bacteria</taxon>
        <taxon>Pseudomonadati</taxon>
        <taxon>Pseudomonadota</taxon>
        <taxon>Gammaproteobacteria</taxon>
        <taxon>Oceanospirillales</taxon>
        <taxon>Alcanivoracaceae</taxon>
        <taxon>Alcanivorax</taxon>
    </lineage>
</organism>
<keyword evidence="1" id="KW-0472">Membrane</keyword>
<keyword evidence="1" id="KW-1133">Transmembrane helix</keyword>
<dbReference type="Pfam" id="PF00884">
    <property type="entry name" value="Sulfatase"/>
    <property type="match status" value="1"/>
</dbReference>
<dbReference type="SUPFAM" id="SSF53649">
    <property type="entry name" value="Alkaline phosphatase-like"/>
    <property type="match status" value="1"/>
</dbReference>
<sequence length="612" mass="68324">MTPSQRATGWFLLANVLILALMLARTMADSFAMGAAGVAFSLAASLLYALLFLSPAILLSWLVAHRLPRLTAALSVLLATLTVIALYADLRIYDLYGFHFNGFVWNLITTPGGVESMGGSDQSVLGVVLLVMAILVAEVVLYGLLKRLLGQAAVPGRRRYLLAVFFLLLCGVQLSYGFGRILAWQPVLMTARDVPLFIPISVRSFAASLGIEAERSPNATIHTTGALDYPLHPIQTAADASSPNILWLVSESLRADMLTPEIMPNLWQFAQQAHRFTNHDSGGNGTRMGVFSLFYGLPGNYWFPFLDARRSPVLMDQLQQRHYRLGIYASSKLTYPEFDKTVFVNVPGDKLHVDTQLSWKADRHNVRQLLGFMDQARAGDQPWLAYMFFNSPHARYYFPPESVIRPDYLKEFNYAQTDSAEVRRDIGKIKNRYINAVHHLDQQLGRVFDYVREHQLKKDTIIIITGDHGEEFMDVSRWGHNSELHNAQIHVPFVLWIPGQGQGVHDYPTSHLDLVSTLMPLLGVTNPSGDYTVGHNMLAADHDRYRLAANWNSLAYIGPDYKICMPLRAGGMSDTAVTTADDQPVADAQAVIAGHQSSLVKVLQDMSRFYRK</sequence>
<dbReference type="RefSeq" id="WP_008927506.1">
    <property type="nucleotide sequence ID" value="NZ_AMRJ01000001.1"/>
</dbReference>
<proteinExistence type="predicted"/>
<dbReference type="Gene3D" id="3.40.720.10">
    <property type="entry name" value="Alkaline Phosphatase, subunit A"/>
    <property type="match status" value="1"/>
</dbReference>
<dbReference type="EMBL" id="AMRJ01000001">
    <property type="protein sequence ID" value="EKF76143.1"/>
    <property type="molecule type" value="Genomic_DNA"/>
</dbReference>
<dbReference type="CDD" id="cd16148">
    <property type="entry name" value="sulfatase_like"/>
    <property type="match status" value="1"/>
</dbReference>
<evidence type="ECO:0008006" key="6">
    <source>
        <dbReference type="Google" id="ProtNLM"/>
    </source>
</evidence>
<dbReference type="InterPro" id="IPR024588">
    <property type="entry name" value="YejM_N"/>
</dbReference>
<dbReference type="InterPro" id="IPR017850">
    <property type="entry name" value="Alkaline_phosphatase_core_sf"/>
</dbReference>
<feature type="transmembrane region" description="Helical" evidence="1">
    <location>
        <begin position="38"/>
        <end position="63"/>
    </location>
</feature>
<dbReference type="PIRSF" id="PIRSF004950">
    <property type="entry name" value="Mmb_sulf_HI0842"/>
    <property type="match status" value="1"/>
</dbReference>
<protein>
    <recommendedName>
        <fullName evidence="6">Sulfatase</fullName>
    </recommendedName>
</protein>
<evidence type="ECO:0000313" key="5">
    <source>
        <dbReference type="Proteomes" id="UP000010164"/>
    </source>
</evidence>
<dbReference type="PATRIC" id="fig|1177179.3.peg.308"/>
<feature type="domain" description="Sulfatase N-terminal" evidence="2">
    <location>
        <begin position="243"/>
        <end position="524"/>
    </location>
</feature>
<dbReference type="InterPro" id="IPR052701">
    <property type="entry name" value="GAG_Ulvan_Degrading_Sulfatases"/>
</dbReference>
<feature type="transmembrane region" description="Helical" evidence="1">
    <location>
        <begin position="160"/>
        <end position="179"/>
    </location>
</feature>
<dbReference type="Pfam" id="PF11893">
    <property type="entry name" value="DUF3413"/>
    <property type="match status" value="1"/>
</dbReference>
<dbReference type="OrthoDB" id="9803751at2"/>
<feature type="transmembrane region" description="Helical" evidence="1">
    <location>
        <begin position="124"/>
        <end position="145"/>
    </location>
</feature>
<gene>
    <name evidence="4" type="ORF">A11A3_01575</name>
</gene>
<evidence type="ECO:0000259" key="3">
    <source>
        <dbReference type="Pfam" id="PF11893"/>
    </source>
</evidence>
<dbReference type="InterPro" id="IPR012159">
    <property type="entry name" value="YejM-like"/>
</dbReference>
<keyword evidence="1" id="KW-0812">Transmembrane</keyword>
<accession>L0WGZ2</accession>
<feature type="domain" description="Inner membrane protein YejM N-terminal" evidence="3">
    <location>
        <begin position="6"/>
        <end position="235"/>
    </location>
</feature>
<dbReference type="PANTHER" id="PTHR43751:SF3">
    <property type="entry name" value="SULFATASE N-TERMINAL DOMAIN-CONTAINING PROTEIN"/>
    <property type="match status" value="1"/>
</dbReference>
<evidence type="ECO:0000313" key="4">
    <source>
        <dbReference type="EMBL" id="EKF76143.1"/>
    </source>
</evidence>
<name>L0WGZ2_9GAMM</name>
<dbReference type="PANTHER" id="PTHR43751">
    <property type="entry name" value="SULFATASE"/>
    <property type="match status" value="1"/>
</dbReference>
<reference evidence="4 5" key="1">
    <citation type="journal article" date="2012" name="J. Bacteriol.">
        <title>Genome Sequence of the Alkane-Degrading Bacterium Alcanivorax hongdengensis Type Strain A-11-3.</title>
        <authorList>
            <person name="Lai Q."/>
            <person name="Shao Z."/>
        </authorList>
    </citation>
    <scope>NUCLEOTIDE SEQUENCE [LARGE SCALE GENOMIC DNA]</scope>
    <source>
        <strain evidence="4 5">A-11-3</strain>
    </source>
</reference>
<comment type="caution">
    <text evidence="4">The sequence shown here is derived from an EMBL/GenBank/DDBJ whole genome shotgun (WGS) entry which is preliminary data.</text>
</comment>
<evidence type="ECO:0000256" key="1">
    <source>
        <dbReference type="SAM" id="Phobius"/>
    </source>
</evidence>
<evidence type="ECO:0000259" key="2">
    <source>
        <dbReference type="Pfam" id="PF00884"/>
    </source>
</evidence>
<dbReference type="InterPro" id="IPR000917">
    <property type="entry name" value="Sulfatase_N"/>
</dbReference>
<dbReference type="AlphaFoldDB" id="L0WGZ2"/>
<dbReference type="Proteomes" id="UP000010164">
    <property type="component" value="Unassembled WGS sequence"/>
</dbReference>
<dbReference type="eggNOG" id="COG3083">
    <property type="taxonomic scope" value="Bacteria"/>
</dbReference>